<dbReference type="GO" id="GO:0016829">
    <property type="term" value="F:lyase activity"/>
    <property type="evidence" value="ECO:0007669"/>
    <property type="project" value="UniProtKB-KW"/>
</dbReference>
<dbReference type="InterPro" id="IPR012334">
    <property type="entry name" value="Pectin_lyas_fold"/>
</dbReference>
<dbReference type="EMBL" id="FRAA01000003">
    <property type="protein sequence ID" value="SHK18067.1"/>
    <property type="molecule type" value="Genomic_DNA"/>
</dbReference>
<evidence type="ECO:0000256" key="1">
    <source>
        <dbReference type="SAM" id="SignalP"/>
    </source>
</evidence>
<dbReference type="Proteomes" id="UP000184474">
    <property type="component" value="Unassembled WGS sequence"/>
</dbReference>
<dbReference type="SUPFAM" id="SSF51126">
    <property type="entry name" value="Pectin lyase-like"/>
    <property type="match status" value="1"/>
</dbReference>
<dbReference type="AlphaFoldDB" id="A0A1M6QDB5"/>
<dbReference type="Pfam" id="PF12708">
    <property type="entry name" value="Pect-lyase_RHGA_epim"/>
    <property type="match status" value="1"/>
</dbReference>
<dbReference type="InterPro" id="IPR024535">
    <property type="entry name" value="RHGA/B-epi-like_pectate_lyase"/>
</dbReference>
<keyword evidence="4" id="KW-1185">Reference proteome</keyword>
<feature type="signal peptide" evidence="1">
    <location>
        <begin position="1"/>
        <end position="23"/>
    </location>
</feature>
<organism evidence="3 4">
    <name type="scientific">Reichenbachiella agariperforans</name>
    <dbReference type="NCBI Taxonomy" id="156994"/>
    <lineage>
        <taxon>Bacteria</taxon>
        <taxon>Pseudomonadati</taxon>
        <taxon>Bacteroidota</taxon>
        <taxon>Cytophagia</taxon>
        <taxon>Cytophagales</taxon>
        <taxon>Reichenbachiellaceae</taxon>
        <taxon>Reichenbachiella</taxon>
    </lineage>
</organism>
<feature type="chain" id="PRO_5013019964" evidence="1">
    <location>
        <begin position="24"/>
        <end position="551"/>
    </location>
</feature>
<dbReference type="STRING" id="156994.SAMN04488028_103275"/>
<evidence type="ECO:0000313" key="4">
    <source>
        <dbReference type="Proteomes" id="UP000184474"/>
    </source>
</evidence>
<sequence>MNKETRALVFLGCVMIFCQSVSAQQLPEILTDHALQEEVYLPDYSYAGYHFGEDAVATDASDVVLHVTDFGAVADDGLDDSQAVQRAMDAANQTDESVTIQFPAGRFILSDILYITRSNLQLKGAGSAMGGTTLYYPRPMRYFDDPEPLTELREYLVELDKRQREPENNLDLPFSQYAWSGGMIWVAVPGARVKSYLDKYDQKPKVLAKLLEGKRGEHQIKVASANKLAVGDVVQIEWYNKEGKEGSLIRSMYDSVQLKVGSHHWNYPSHALVMQQVQITAIRGDQVTIKAPLLHDLRRAWQPVMVEWQHLEEVGIAHFNIEFPMAPNIAHHVEDGYNAIYLTNLFNGWVRDVKIKNADSGILTEQISNVTIESIETTGDKKAHYSVAMGSVHNVLVRDLTVRNRVMHPLSFNTHATKSVYTHCTVYRDPVLDQHSGANHQNLFDDITVYIDLDQDEYPLFAGGGAGYWKPSHGAFTTFWNIDVRFGNGMDRKQPVLLNGMKDGPSVRLIGVHGNRDLTINYQPNPYIAATNDPMILVPSLYNYQLQQRTR</sequence>
<evidence type="ECO:0000259" key="2">
    <source>
        <dbReference type="Pfam" id="PF12708"/>
    </source>
</evidence>
<keyword evidence="1" id="KW-0732">Signal</keyword>
<evidence type="ECO:0000313" key="3">
    <source>
        <dbReference type="EMBL" id="SHK18067.1"/>
    </source>
</evidence>
<name>A0A1M6QDB5_REIAG</name>
<accession>A0A1M6QDB5</accession>
<feature type="domain" description="Rhamnogalacturonase A/B/Epimerase-like pectate lyase" evidence="2">
    <location>
        <begin position="66"/>
        <end position="129"/>
    </location>
</feature>
<keyword evidence="3" id="KW-0456">Lyase</keyword>
<dbReference type="InterPro" id="IPR011050">
    <property type="entry name" value="Pectin_lyase_fold/virulence"/>
</dbReference>
<proteinExistence type="predicted"/>
<reference evidence="4" key="1">
    <citation type="submission" date="2016-11" db="EMBL/GenBank/DDBJ databases">
        <authorList>
            <person name="Varghese N."/>
            <person name="Submissions S."/>
        </authorList>
    </citation>
    <scope>NUCLEOTIDE SEQUENCE [LARGE SCALE GENOMIC DNA]</scope>
    <source>
        <strain evidence="4">DSM 26134</strain>
    </source>
</reference>
<gene>
    <name evidence="3" type="ORF">SAMN04488028_103275</name>
</gene>
<dbReference type="Gene3D" id="2.160.20.10">
    <property type="entry name" value="Single-stranded right-handed beta-helix, Pectin lyase-like"/>
    <property type="match status" value="2"/>
</dbReference>
<protein>
    <submittedName>
        <fullName evidence="3">Pectate lyase superfamily protein</fullName>
    </submittedName>
</protein>